<sequence length="102" mass="10627">MALDHFGFIFTGRGMDPATHRSVIEEGDFRTVVVGCSSADQGVDVARAMVADGVQLIELCGGFGPVWTGRIIEAIDGAVPVGSVGYGPESIDGMARLFPPSD</sequence>
<evidence type="ECO:0008006" key="3">
    <source>
        <dbReference type="Google" id="ProtNLM"/>
    </source>
</evidence>
<dbReference type="InterPro" id="IPR045441">
    <property type="entry name" value="DUF6506"/>
</dbReference>
<dbReference type="Proteomes" id="UP000756387">
    <property type="component" value="Unassembled WGS sequence"/>
</dbReference>
<accession>A0ABR9RRH2</accession>
<organism evidence="1 2">
    <name type="scientific">Nocardioides malaquae</name>
    <dbReference type="NCBI Taxonomy" id="2773426"/>
    <lineage>
        <taxon>Bacteria</taxon>
        <taxon>Bacillati</taxon>
        <taxon>Actinomycetota</taxon>
        <taxon>Actinomycetes</taxon>
        <taxon>Propionibacteriales</taxon>
        <taxon>Nocardioidaceae</taxon>
        <taxon>Nocardioides</taxon>
    </lineage>
</organism>
<protein>
    <recommendedName>
        <fullName evidence="3">B12-binding domain-containing protein</fullName>
    </recommendedName>
</protein>
<comment type="caution">
    <text evidence="1">The sequence shown here is derived from an EMBL/GenBank/DDBJ whole genome shotgun (WGS) entry which is preliminary data.</text>
</comment>
<reference evidence="1 2" key="1">
    <citation type="submission" date="2020-10" db="EMBL/GenBank/DDBJ databases">
        <title>Nocardioides sp. isolated from sludge.</title>
        <authorList>
            <person name="Zhang X."/>
        </authorList>
    </citation>
    <scope>NUCLEOTIDE SEQUENCE [LARGE SCALE GENOMIC DNA]</scope>
    <source>
        <strain evidence="1 2">Y6</strain>
    </source>
</reference>
<evidence type="ECO:0000313" key="1">
    <source>
        <dbReference type="EMBL" id="MBE7324163.1"/>
    </source>
</evidence>
<proteinExistence type="predicted"/>
<gene>
    <name evidence="1" type="ORF">IEQ44_05820</name>
</gene>
<dbReference type="RefSeq" id="WP_193637490.1">
    <property type="nucleotide sequence ID" value="NZ_JADCSA010000004.1"/>
</dbReference>
<evidence type="ECO:0000313" key="2">
    <source>
        <dbReference type="Proteomes" id="UP000756387"/>
    </source>
</evidence>
<name>A0ABR9RRH2_9ACTN</name>
<dbReference type="EMBL" id="JADCSA010000004">
    <property type="protein sequence ID" value="MBE7324163.1"/>
    <property type="molecule type" value="Genomic_DNA"/>
</dbReference>
<dbReference type="Pfam" id="PF20116">
    <property type="entry name" value="DUF6506"/>
    <property type="match status" value="1"/>
</dbReference>
<keyword evidence="2" id="KW-1185">Reference proteome</keyword>